<comment type="caution">
    <text evidence="2">The sequence shown here is derived from an EMBL/GenBank/DDBJ whole genome shotgun (WGS) entry which is preliminary data.</text>
</comment>
<evidence type="ECO:0000256" key="1">
    <source>
        <dbReference type="SAM" id="MobiDB-lite"/>
    </source>
</evidence>
<feature type="compositionally biased region" description="Basic and acidic residues" evidence="1">
    <location>
        <begin position="1202"/>
        <end position="1228"/>
    </location>
</feature>
<evidence type="ECO:0000313" key="3">
    <source>
        <dbReference type="Proteomes" id="UP001280581"/>
    </source>
</evidence>
<name>A0AAN6M9U5_9PLEO</name>
<feature type="compositionally biased region" description="Low complexity" evidence="1">
    <location>
        <begin position="203"/>
        <end position="220"/>
    </location>
</feature>
<proteinExistence type="predicted"/>
<feature type="region of interest" description="Disordered" evidence="1">
    <location>
        <begin position="966"/>
        <end position="986"/>
    </location>
</feature>
<dbReference type="Proteomes" id="UP001280581">
    <property type="component" value="Unassembled WGS sequence"/>
</dbReference>
<feature type="region of interest" description="Disordered" evidence="1">
    <location>
        <begin position="653"/>
        <end position="674"/>
    </location>
</feature>
<feature type="compositionally biased region" description="Low complexity" evidence="1">
    <location>
        <begin position="1077"/>
        <end position="1092"/>
    </location>
</feature>
<feature type="compositionally biased region" description="Polar residues" evidence="1">
    <location>
        <begin position="1238"/>
        <end position="1256"/>
    </location>
</feature>
<accession>A0AAN6M9U5</accession>
<feature type="compositionally biased region" description="Basic and acidic residues" evidence="1">
    <location>
        <begin position="1441"/>
        <end position="1458"/>
    </location>
</feature>
<sequence length="1518" mass="173441">MPKGKRKDKNPHLYLEEGEDEDVKATRAARSLAPQAKAHARGGVHRVDENKLTGTVWDHASRIVMRNAAEGKNADGQKTPEFQKYKIFFAHFKKVKDLKKDILLETLGHAERVLAREVKEQQRKGLRLVKDAERQRKAEESKRQEEERRKHGRKLEERKAGILVTDSEEDESDSIIRRHRQKSPEQVECQQIDQRPEQYPVQSNSAASDSSDTTTTQSLDSDAFSSSKLHLFEWWHPDLPSSKTQWNSRHFLQNAQLQCKEIRYVSLHVIGINTKEPLRLPGRNHWQKPDSVPVLSGYAKNCARNGVLVDKLVGARIESGTEWARRTFVQGWNGRMYFDLPDHPEEESIVIKESSANLYPSENDLATIYRTWKKHRRLERKNYSGVHKTDPRLQRFRLSKQRELVKSVYEFSRWRPRHLGFLPAYLGAPEEQPEDETMTRRDIESLFYVVLENEQVPSFYFWADSKEWANPIKRNPEFAEYEGLRRQSFLSPQSRRELSPRTSLWRRISSFSRQSKLARITVTSTPRKFLLSTKIPETSAYKAAVWAIERDLYNHGLEATLQNYQKSWVNEGKTDAWAKLTRILSQQLPPSGFPAQPPIRYAQDLSMISVAEKMARVQVPSETRPVIPIFVQDDWTRNDDAYWITVRRQPTTSPVEHNAVSKDRRNTQSTKGSPRYLSRKISDVFTWLSLVTSPMNEFCYERALERQIEQETDLALYVMMDRSPTSIPQHNLWKMMQERYQIQRWVPWLCAICFDELGNATLEDYEQHIIDHMVHIARMCPFCDMAWYGLDGEDKVEHVMRHRTSKDGNLHAKRKLTLTPPELQGWTAIPRRLSDQRRPLMKEITISPQTPSELRTGAAIPRELSSYQQSRRNKSFRRPGVRLSSNVVGRRVAYNDRITSPTGTKWDPKSSTRRFHSRDSYSQYTLLNPSIIPKGPAKVNFNAITDSNGHRMLECNLTDTDLQYQNAHDPRRRQSSASPTSAKKGLVPYTYVDRNVAGIDRDWEENERPEGLYMARSGVTVRERRAKKTMGMVGNGGDVESGGELNGARERDMNPEVGDDDYSYSPAAGLEGREETSSGYPISGSSSQGYSIRRQHRASQADDFPPPRKRQCTTGGRDTGLTGHRISEQDEPLAPSQYCERADCPCQRSQEKHKMHFKRKSDRYDSINQEWMVPVPLWSSLMLNPAVKTSSTEASPSDVDSQEEHAELTLEERDAIDSIKTARGEHHVPRNNADVLNITPSQPAHRSTTPSPTISLARSGLKRRSTEMPPNTPAVRLGENPLEFDKNLLSRPANPGWLKSKIASVKMIRNGPSGERPSAFDLGESRSKSKIPSSSSRTSTERNFESDGDPDMTATTNSKQTAKGKAVSKDKKQHSIPARKSKKELLKRPSHKSELQAPDRVGKGKALKKGRGKVTDENDRLEEQRDGSSNDSNPPTAKRRSLGDSVKHRKPLTEKDLLEGNAVDLSGPKRGKSKKNNATGREKQAATRGARTKKRLDEGERLAAEAAQWEDWNARKEG</sequence>
<keyword evidence="3" id="KW-1185">Reference proteome</keyword>
<reference evidence="2 3" key="1">
    <citation type="submission" date="2021-02" db="EMBL/GenBank/DDBJ databases">
        <title>Genome assembly of Pseudopithomyces chartarum.</title>
        <authorList>
            <person name="Jauregui R."/>
            <person name="Singh J."/>
            <person name="Voisey C."/>
        </authorList>
    </citation>
    <scope>NUCLEOTIDE SEQUENCE [LARGE SCALE GENOMIC DNA]</scope>
    <source>
        <strain evidence="2 3">AGR01</strain>
    </source>
</reference>
<feature type="region of interest" description="Disordered" evidence="1">
    <location>
        <begin position="1308"/>
        <end position="1501"/>
    </location>
</feature>
<gene>
    <name evidence="2" type="ORF">GRF29_1g2490850</name>
</gene>
<feature type="region of interest" description="Disordered" evidence="1">
    <location>
        <begin position="1189"/>
        <end position="1279"/>
    </location>
</feature>
<dbReference type="EMBL" id="WVTA01000001">
    <property type="protein sequence ID" value="KAK3217261.1"/>
    <property type="molecule type" value="Genomic_DNA"/>
</dbReference>
<organism evidence="2 3">
    <name type="scientific">Pseudopithomyces chartarum</name>
    <dbReference type="NCBI Taxonomy" id="1892770"/>
    <lineage>
        <taxon>Eukaryota</taxon>
        <taxon>Fungi</taxon>
        <taxon>Dikarya</taxon>
        <taxon>Ascomycota</taxon>
        <taxon>Pezizomycotina</taxon>
        <taxon>Dothideomycetes</taxon>
        <taxon>Pleosporomycetidae</taxon>
        <taxon>Pleosporales</taxon>
        <taxon>Massarineae</taxon>
        <taxon>Didymosphaeriaceae</taxon>
        <taxon>Pseudopithomyces</taxon>
    </lineage>
</organism>
<feature type="compositionally biased region" description="Basic and acidic residues" evidence="1">
    <location>
        <begin position="1383"/>
        <end position="1394"/>
    </location>
</feature>
<feature type="compositionally biased region" description="Basic and acidic residues" evidence="1">
    <location>
        <begin position="1413"/>
        <end position="1428"/>
    </location>
</feature>
<protein>
    <submittedName>
        <fullName evidence="2">Uncharacterized protein</fullName>
    </submittedName>
</protein>
<feature type="region of interest" description="Disordered" evidence="1">
    <location>
        <begin position="1"/>
        <end position="22"/>
    </location>
</feature>
<evidence type="ECO:0000313" key="2">
    <source>
        <dbReference type="EMBL" id="KAK3217261.1"/>
    </source>
</evidence>
<feature type="region of interest" description="Disordered" evidence="1">
    <location>
        <begin position="129"/>
        <end position="220"/>
    </location>
</feature>
<feature type="compositionally biased region" description="Basic residues" evidence="1">
    <location>
        <begin position="1371"/>
        <end position="1382"/>
    </location>
</feature>
<feature type="compositionally biased region" description="Polar residues" evidence="1">
    <location>
        <begin position="1189"/>
        <end position="1199"/>
    </location>
</feature>
<feature type="compositionally biased region" description="Basic and acidic residues" evidence="1">
    <location>
        <begin position="129"/>
        <end position="160"/>
    </location>
</feature>
<feature type="compositionally biased region" description="Basic residues" evidence="1">
    <location>
        <begin position="1403"/>
        <end position="1412"/>
    </location>
</feature>
<feature type="region of interest" description="Disordered" evidence="1">
    <location>
        <begin position="1031"/>
        <end position="1134"/>
    </location>
</feature>